<dbReference type="GO" id="GO:0016787">
    <property type="term" value="F:hydrolase activity"/>
    <property type="evidence" value="ECO:0007669"/>
    <property type="project" value="UniProtKB-KW"/>
</dbReference>
<evidence type="ECO:0000313" key="3">
    <source>
        <dbReference type="EMBL" id="MFC5927760.1"/>
    </source>
</evidence>
<gene>
    <name evidence="3" type="ORF">ACFQGL_30895</name>
</gene>
<dbReference type="PANTHER" id="PTHR31616:SF0">
    <property type="entry name" value="GLUCAN 1,4-ALPHA-GLUCOSIDASE"/>
    <property type="match status" value="1"/>
</dbReference>
<keyword evidence="3" id="KW-0378">Hydrolase</keyword>
<dbReference type="InterPro" id="IPR045582">
    <property type="entry name" value="Trehalase-like_N"/>
</dbReference>
<dbReference type="InterPro" id="IPR012341">
    <property type="entry name" value="6hp_glycosidase-like_sf"/>
</dbReference>
<dbReference type="Gene3D" id="1.50.10.10">
    <property type="match status" value="2"/>
</dbReference>
<reference evidence="4" key="1">
    <citation type="journal article" date="2019" name="Int. J. Syst. Evol. Microbiol.">
        <title>The Global Catalogue of Microorganisms (GCM) 10K type strain sequencing project: providing services to taxonomists for standard genome sequencing and annotation.</title>
        <authorList>
            <consortium name="The Broad Institute Genomics Platform"/>
            <consortium name="The Broad Institute Genome Sequencing Center for Infectious Disease"/>
            <person name="Wu L."/>
            <person name="Ma J."/>
        </authorList>
    </citation>
    <scope>NUCLEOTIDE SEQUENCE [LARGE SCALE GENOMIC DNA]</scope>
    <source>
        <strain evidence="4">CGMCC 4.7144</strain>
    </source>
</reference>
<organism evidence="3 4">
    <name type="scientific">Micromonospora vulcania</name>
    <dbReference type="NCBI Taxonomy" id="1441873"/>
    <lineage>
        <taxon>Bacteria</taxon>
        <taxon>Bacillati</taxon>
        <taxon>Actinomycetota</taxon>
        <taxon>Actinomycetes</taxon>
        <taxon>Micromonosporales</taxon>
        <taxon>Micromonosporaceae</taxon>
        <taxon>Micromonospora</taxon>
    </lineage>
</organism>
<evidence type="ECO:0000313" key="4">
    <source>
        <dbReference type="Proteomes" id="UP001596226"/>
    </source>
</evidence>
<feature type="domain" description="Trehalase-like N-terminal" evidence="2">
    <location>
        <begin position="5"/>
        <end position="140"/>
    </location>
</feature>
<sequence length="571" mass="63701">MDSYPAMEAHGLIGDLQTAALVAKDGTLDWFCAPRFDSPSLFGGLLDRHKGGHFQVSPEGVDYVSKQLYLPGTPILITRFLSADGVGELVDFMPVAGDQPTDRHRLVRMLRVVRGVMRFRVDCQPRFNYGRDPHELDAYPAGHVFRSPALSLAVSLVRYPETRPGEQAIQVKDGGIWTIATLREGEAGGAVLETGAPPDQPHFYTPGEVQELLEQTRDFWRRWLGRSRYTGRWREMVERSAMTLKLMTYAPTGALIAAPTAGLPEQIGGQRNWDYRYTWIRDASISVHTLLKLGFTDEAWRYIHWVDDRVCEARDSETPLQIMYRVDGSPDVAEEVLDHFEGYRGSAPVRIGNGAANQLQLDIYGEVLNGLHEADCHGLQTWVALDRAVRLAGRRGRPADTDRWVRTRNKIYAQIMDRGFHSGRDAFVQHYATDVLDATLLAMPAVGLVSSRDPMWQSTLRAIGAELVSDSLVYRYDPAASPDGLPGQESTFTMCSFWYVRALAESGRLDDATLTFEKMLTYSSPLGLYSEEIAPTGQQTGNFPQAFSHLSLIGTALNLDRLLDAHPRGVV</sequence>
<dbReference type="InterPro" id="IPR008928">
    <property type="entry name" value="6-hairpin_glycosidase_sf"/>
</dbReference>
<accession>A0ABW1HE12</accession>
<comment type="caution">
    <text evidence="3">The sequence shown here is derived from an EMBL/GenBank/DDBJ whole genome shotgun (WGS) entry which is preliminary data.</text>
</comment>
<dbReference type="Pfam" id="PF00723">
    <property type="entry name" value="Glyco_hydro_15"/>
    <property type="match status" value="2"/>
</dbReference>
<dbReference type="RefSeq" id="WP_377516176.1">
    <property type="nucleotide sequence ID" value="NZ_JBHSQS010000040.1"/>
</dbReference>
<protein>
    <submittedName>
        <fullName evidence="3">Glycoside hydrolase family 15 protein</fullName>
    </submittedName>
</protein>
<dbReference type="SUPFAM" id="SSF48208">
    <property type="entry name" value="Six-hairpin glycosidases"/>
    <property type="match status" value="1"/>
</dbReference>
<dbReference type="InterPro" id="IPR011613">
    <property type="entry name" value="GH15-like"/>
</dbReference>
<dbReference type="Pfam" id="PF19291">
    <property type="entry name" value="TREH_N"/>
    <property type="match status" value="1"/>
</dbReference>
<dbReference type="Proteomes" id="UP001596226">
    <property type="component" value="Unassembled WGS sequence"/>
</dbReference>
<evidence type="ECO:0000259" key="2">
    <source>
        <dbReference type="Pfam" id="PF19291"/>
    </source>
</evidence>
<feature type="domain" description="GH15-like" evidence="1">
    <location>
        <begin position="234"/>
        <end position="374"/>
    </location>
</feature>
<evidence type="ECO:0000259" key="1">
    <source>
        <dbReference type="Pfam" id="PF00723"/>
    </source>
</evidence>
<dbReference type="PANTHER" id="PTHR31616">
    <property type="entry name" value="TREHALASE"/>
    <property type="match status" value="1"/>
</dbReference>
<feature type="domain" description="GH15-like" evidence="1">
    <location>
        <begin position="381"/>
        <end position="555"/>
    </location>
</feature>
<keyword evidence="4" id="KW-1185">Reference proteome</keyword>
<dbReference type="EMBL" id="JBHSQS010000040">
    <property type="protein sequence ID" value="MFC5927760.1"/>
    <property type="molecule type" value="Genomic_DNA"/>
</dbReference>
<proteinExistence type="predicted"/>
<name>A0ABW1HE12_9ACTN</name>